<proteinExistence type="predicted"/>
<evidence type="ECO:0000313" key="3">
    <source>
        <dbReference type="Proteomes" id="UP000632740"/>
    </source>
</evidence>
<accession>A0A919NZ28</accession>
<dbReference type="Proteomes" id="UP000632740">
    <property type="component" value="Unassembled WGS sequence"/>
</dbReference>
<gene>
    <name evidence="2" type="ORF">Cch01nite_03690</name>
</gene>
<comment type="caution">
    <text evidence="2">The sequence shown here is derived from an EMBL/GenBank/DDBJ whole genome shotgun (WGS) entry which is preliminary data.</text>
</comment>
<dbReference type="GO" id="GO:0140359">
    <property type="term" value="F:ABC-type transporter activity"/>
    <property type="evidence" value="ECO:0007669"/>
    <property type="project" value="InterPro"/>
</dbReference>
<dbReference type="GO" id="GO:0005886">
    <property type="term" value="C:plasma membrane"/>
    <property type="evidence" value="ECO:0007669"/>
    <property type="project" value="UniProtKB-SubCell"/>
</dbReference>
<protein>
    <submittedName>
        <fullName evidence="2">ABC transporter permease</fullName>
    </submittedName>
</protein>
<dbReference type="EMBL" id="BONK01000001">
    <property type="protein sequence ID" value="GIG19645.1"/>
    <property type="molecule type" value="Genomic_DNA"/>
</dbReference>
<dbReference type="RefSeq" id="WP_203747771.1">
    <property type="nucleotide sequence ID" value="NZ_BONK01000001.1"/>
</dbReference>
<dbReference type="PANTHER" id="PTHR37305">
    <property type="entry name" value="INTEGRAL MEMBRANE PROTEIN-RELATED"/>
    <property type="match status" value="1"/>
</dbReference>
<evidence type="ECO:0000256" key="1">
    <source>
        <dbReference type="SAM" id="Phobius"/>
    </source>
</evidence>
<dbReference type="PANTHER" id="PTHR37305:SF1">
    <property type="entry name" value="MEMBRANE PROTEIN"/>
    <property type="match status" value="1"/>
</dbReference>
<reference evidence="2" key="1">
    <citation type="submission" date="2021-01" db="EMBL/GenBank/DDBJ databases">
        <title>Whole genome shotgun sequence of Cellulomonas chitinilytica NBRC 110799.</title>
        <authorList>
            <person name="Komaki H."/>
            <person name="Tamura T."/>
        </authorList>
    </citation>
    <scope>NUCLEOTIDE SEQUENCE</scope>
    <source>
        <strain evidence="2">NBRC 110799</strain>
    </source>
</reference>
<keyword evidence="1" id="KW-1133">Transmembrane helix</keyword>
<sequence length="284" mass="29760">MSTTTVAPARAEVTRPTTTHKLSFGHLLKSEWIKFWSVRSTIWTLAITAVALVGFTVLLTLAMVNAPDDAGAPTNPLDAFGLNVYLGPLAVAVLGALSITGEYTTGMIRSSLTAEPRRTPVLWAKALVLFVVVFVVSAASIAVAALLQAAIFGGDGMTVDVYDSQTLRALTGYALYISMIGLLSFALGALMRHSAAAIATVLGALLILPIMFSAIPWEPLHKIMPFLPNVAGAQVTQTNDQIAAMAAAQPDVITLSAWAGFGVLAAYVVVVLAAAAVLLKRRDA</sequence>
<evidence type="ECO:0000313" key="2">
    <source>
        <dbReference type="EMBL" id="GIG19645.1"/>
    </source>
</evidence>
<feature type="transmembrane region" description="Helical" evidence="1">
    <location>
        <begin position="197"/>
        <end position="217"/>
    </location>
</feature>
<keyword evidence="1" id="KW-0812">Transmembrane</keyword>
<dbReference type="Pfam" id="PF12730">
    <property type="entry name" value="ABC2_membrane_4"/>
    <property type="match status" value="1"/>
</dbReference>
<feature type="transmembrane region" description="Helical" evidence="1">
    <location>
        <begin position="42"/>
        <end position="64"/>
    </location>
</feature>
<keyword evidence="3" id="KW-1185">Reference proteome</keyword>
<dbReference type="AlphaFoldDB" id="A0A919NZ28"/>
<feature type="transmembrane region" description="Helical" evidence="1">
    <location>
        <begin position="126"/>
        <end position="153"/>
    </location>
</feature>
<feature type="transmembrane region" description="Helical" evidence="1">
    <location>
        <begin position="173"/>
        <end position="190"/>
    </location>
</feature>
<keyword evidence="1" id="KW-0472">Membrane</keyword>
<feature type="transmembrane region" description="Helical" evidence="1">
    <location>
        <begin position="255"/>
        <end position="279"/>
    </location>
</feature>
<organism evidence="2 3">
    <name type="scientific">Cellulomonas chitinilytica</name>
    <dbReference type="NCBI Taxonomy" id="398759"/>
    <lineage>
        <taxon>Bacteria</taxon>
        <taxon>Bacillati</taxon>
        <taxon>Actinomycetota</taxon>
        <taxon>Actinomycetes</taxon>
        <taxon>Micrococcales</taxon>
        <taxon>Cellulomonadaceae</taxon>
        <taxon>Cellulomonas</taxon>
    </lineage>
</organism>
<name>A0A919NZ28_9CELL</name>
<feature type="transmembrane region" description="Helical" evidence="1">
    <location>
        <begin position="84"/>
        <end position="105"/>
    </location>
</feature>